<keyword evidence="2" id="KW-1185">Reference proteome</keyword>
<protein>
    <submittedName>
        <fullName evidence="1">Uncharacterized protein</fullName>
    </submittedName>
</protein>
<name>A0AC61DBZ7_9FIRM</name>
<reference evidence="1" key="1">
    <citation type="submission" date="2017-10" db="EMBL/GenBank/DDBJ databases">
        <title>Genome sequence of cellulolytic Lachnospiraceae bacterium XHS1971 isolated from hotspring sediment.</title>
        <authorList>
            <person name="Vasudevan G."/>
            <person name="Joshi A.J."/>
            <person name="Hivarkar S."/>
            <person name="Lanjekar V.B."/>
            <person name="Dhakephalkar P.K."/>
            <person name="Dagar S."/>
        </authorList>
    </citation>
    <scope>NUCLEOTIDE SEQUENCE</scope>
    <source>
        <strain evidence="1">XHS1971</strain>
    </source>
</reference>
<dbReference type="Proteomes" id="UP000224460">
    <property type="component" value="Unassembled WGS sequence"/>
</dbReference>
<proteinExistence type="predicted"/>
<gene>
    <name evidence="1" type="ORF">CS063_08480</name>
</gene>
<dbReference type="EMBL" id="PEDL01000007">
    <property type="protein sequence ID" value="PHV70794.1"/>
    <property type="molecule type" value="Genomic_DNA"/>
</dbReference>
<accession>A0AC61DBZ7</accession>
<sequence>MRKWWSMFILSMSIFGTGVWVTGCSGKETKAAVVVEQQAEEVEENKVDVFGKVEANVIREIYVDFPTSIEKVYVKTGDEVKRGDKLVSINYEGYKNDILKKEQEIQLLEIELAAANRNLSPESIQIAQKSSELALKKNLLESGTDSEIKVIQEKIALADEKFKVAHKEYEASEQLAEMGDVAKHELEKMVLNMKQLTNSKREYEANLEKLYAQKQLEIGELATTIKSLQTTVDNAHADKITYAKKLNMQIQIAQIELKNMKDKLTKSYLKENAIVVDKENSVICDLLIQEGSLLEENSKEPILRMVDTEDLVITVDVPESFIGHIAVGSKAEATLLANKEQVLEAKVSRIANQSVVVNGENMIKVDLELQENKGILKKGYEVDATIFY</sequence>
<evidence type="ECO:0000313" key="2">
    <source>
        <dbReference type="Proteomes" id="UP000224460"/>
    </source>
</evidence>
<evidence type="ECO:0000313" key="1">
    <source>
        <dbReference type="EMBL" id="PHV70794.1"/>
    </source>
</evidence>
<organism evidence="1 2">
    <name type="scientific">Sporanaerobium hydrogeniformans</name>
    <dbReference type="NCBI Taxonomy" id="3072179"/>
    <lineage>
        <taxon>Bacteria</taxon>
        <taxon>Bacillati</taxon>
        <taxon>Bacillota</taxon>
        <taxon>Clostridia</taxon>
        <taxon>Lachnospirales</taxon>
        <taxon>Lachnospiraceae</taxon>
        <taxon>Sporanaerobium</taxon>
    </lineage>
</organism>
<comment type="caution">
    <text evidence="1">The sequence shown here is derived from an EMBL/GenBank/DDBJ whole genome shotgun (WGS) entry which is preliminary data.</text>
</comment>